<protein>
    <submittedName>
        <fullName evidence="3">Uncharacterized protein</fullName>
    </submittedName>
</protein>
<keyword evidence="1" id="KW-0812">Transmembrane</keyword>
<keyword evidence="1" id="KW-0472">Membrane</keyword>
<dbReference type="AlphaFoldDB" id="A0A2B7JNE0"/>
<dbReference type="EMBL" id="MVCE01000007">
    <property type="protein sequence ID" value="PGF31737.1"/>
    <property type="molecule type" value="Genomic_DNA"/>
</dbReference>
<dbReference type="Proteomes" id="UP000226191">
    <property type="component" value="Unassembled WGS sequence"/>
</dbReference>
<reference evidence="3 4" key="1">
    <citation type="submission" date="2017-02" db="EMBL/GenBank/DDBJ databases">
        <title>Prevalence of linear plasmids in Cutibacterium acnes isolates obtained from cancerous prostatic tissue.</title>
        <authorList>
            <person name="Davidsson S."/>
            <person name="Bruggemann H."/>
        </authorList>
    </citation>
    <scope>NUCLEOTIDE SEQUENCE [LARGE SCALE GENOMIC DNA]</scope>
    <source>
        <strain evidence="3 4">11-78</strain>
    </source>
</reference>
<evidence type="ECO:0000313" key="5">
    <source>
        <dbReference type="Proteomes" id="UP000256621"/>
    </source>
</evidence>
<feature type="transmembrane region" description="Helical" evidence="1">
    <location>
        <begin position="36"/>
        <end position="55"/>
    </location>
</feature>
<dbReference type="EMBL" id="CP031442">
    <property type="protein sequence ID" value="AXM07425.1"/>
    <property type="molecule type" value="Genomic_DNA"/>
</dbReference>
<evidence type="ECO:0000313" key="2">
    <source>
        <dbReference type="EMBL" id="AXM07425.1"/>
    </source>
</evidence>
<name>A0A2B7JNE0_CUTAC</name>
<dbReference type="Proteomes" id="UP000256621">
    <property type="component" value="Chromosome"/>
</dbReference>
<proteinExistence type="predicted"/>
<accession>A0A2B7JNE0</accession>
<dbReference type="RefSeq" id="WP_002519572.1">
    <property type="nucleotide sequence ID" value="NZ_AP019664.1"/>
</dbReference>
<keyword evidence="1" id="KW-1133">Transmembrane helix</keyword>
<gene>
    <name evidence="3" type="ORF">B1B09_12160</name>
    <name evidence="2" type="ORF">DXN06_10080</name>
</gene>
<dbReference type="GeneID" id="92857931"/>
<evidence type="ECO:0000313" key="3">
    <source>
        <dbReference type="EMBL" id="PGF31737.1"/>
    </source>
</evidence>
<evidence type="ECO:0000313" key="4">
    <source>
        <dbReference type="Proteomes" id="UP000226191"/>
    </source>
</evidence>
<organism evidence="3 4">
    <name type="scientific">Cutibacterium acnes</name>
    <name type="common">Propionibacterium acnes</name>
    <dbReference type="NCBI Taxonomy" id="1747"/>
    <lineage>
        <taxon>Bacteria</taxon>
        <taxon>Bacillati</taxon>
        <taxon>Actinomycetota</taxon>
        <taxon>Actinomycetes</taxon>
        <taxon>Propionibacteriales</taxon>
        <taxon>Propionibacteriaceae</taxon>
        <taxon>Cutibacterium</taxon>
    </lineage>
</organism>
<reference evidence="2 5" key="2">
    <citation type="submission" date="2018-08" db="EMBL/GenBank/DDBJ databases">
        <title>Genome sequencing of Cutibacterium acnes KCOM 1315.</title>
        <authorList>
            <person name="Kook J.-K."/>
            <person name="Park S.-N."/>
            <person name="Lim Y.K."/>
        </authorList>
    </citation>
    <scope>NUCLEOTIDE SEQUENCE [LARGE SCALE GENOMIC DNA]</scope>
    <source>
        <strain evidence="2 5">KCOM 1315</strain>
    </source>
</reference>
<evidence type="ECO:0000256" key="1">
    <source>
        <dbReference type="SAM" id="Phobius"/>
    </source>
</evidence>
<sequence length="59" mass="6793">MNTLALVAKMSGRFRGHTDRGFHRDAPSFCLGQPSWILQEVLVSWIFIYLSGVWLHCEN</sequence>